<dbReference type="EMBL" id="RSEC01000036">
    <property type="protein sequence ID" value="RSD20312.1"/>
    <property type="molecule type" value="Genomic_DNA"/>
</dbReference>
<accession>A0A3R9FPT1</accession>
<evidence type="ECO:0000313" key="2">
    <source>
        <dbReference type="Proteomes" id="UP000267081"/>
    </source>
</evidence>
<gene>
    <name evidence="1" type="ORF">EIY87_14860</name>
</gene>
<dbReference type="OrthoDB" id="3616213at2"/>
<evidence type="ECO:0008006" key="3">
    <source>
        <dbReference type="Google" id="ProtNLM"/>
    </source>
</evidence>
<organism evidence="1 2">
    <name type="scientific">Amycolatopsis eburnea</name>
    <dbReference type="NCBI Taxonomy" id="2267691"/>
    <lineage>
        <taxon>Bacteria</taxon>
        <taxon>Bacillati</taxon>
        <taxon>Actinomycetota</taxon>
        <taxon>Actinomycetes</taxon>
        <taxon>Pseudonocardiales</taxon>
        <taxon>Pseudonocardiaceae</taxon>
        <taxon>Amycolatopsis</taxon>
    </lineage>
</organism>
<dbReference type="AlphaFoldDB" id="A0A3R9FPT1"/>
<reference evidence="1 2" key="1">
    <citation type="submission" date="2018-12" db="EMBL/GenBank/DDBJ databases">
        <title>Amycolatopsis eburnea sp. nov. actinomycete associate with arbuscular mycorrhiza fungal spore.</title>
        <authorList>
            <person name="Lumyong S."/>
            <person name="Chaiya L."/>
        </authorList>
    </citation>
    <scope>NUCLEOTIDE SEQUENCE [LARGE SCALE GENOMIC DNA]</scope>
    <source>
        <strain evidence="1 2">GLM-1</strain>
    </source>
</reference>
<name>A0A3R9FPT1_9PSEU</name>
<comment type="caution">
    <text evidence="1">The sequence shown here is derived from an EMBL/GenBank/DDBJ whole genome shotgun (WGS) entry which is preliminary data.</text>
</comment>
<sequence length="193" mass="20625">MHTVLAKILKPVRAAAAGSPSALDLHDSLPGFAGDGVCGVAVALFDEPWTSAFFDDGTRFGVAGDGLRRSGPSSGSVAELLGLAFARLPLRSPAPGSGLYLDADERGVLAAGQECLVLDLMEELRRPRLGTVQIDLARGPRRPWEVVAFVDDARGRHLAVLGRRRGGRRRFWWLPGSVDGLAEIVEGRIPEHV</sequence>
<dbReference type="Proteomes" id="UP000267081">
    <property type="component" value="Unassembled WGS sequence"/>
</dbReference>
<proteinExistence type="predicted"/>
<evidence type="ECO:0000313" key="1">
    <source>
        <dbReference type="EMBL" id="RSD20312.1"/>
    </source>
</evidence>
<protein>
    <recommendedName>
        <fullName evidence="3">ESX secretion-associated protein EspG</fullName>
    </recommendedName>
</protein>
<keyword evidence="2" id="KW-1185">Reference proteome</keyword>